<name>A0A1H3IM90_9PSED</name>
<organism evidence="1 2">
    <name type="scientific">Pseudomonas salomonii</name>
    <dbReference type="NCBI Taxonomy" id="191391"/>
    <lineage>
        <taxon>Bacteria</taxon>
        <taxon>Pseudomonadati</taxon>
        <taxon>Pseudomonadota</taxon>
        <taxon>Gammaproteobacteria</taxon>
        <taxon>Pseudomonadales</taxon>
        <taxon>Pseudomonadaceae</taxon>
        <taxon>Pseudomonas</taxon>
    </lineage>
</organism>
<evidence type="ECO:0000313" key="1">
    <source>
        <dbReference type="EMBL" id="SDY28953.1"/>
    </source>
</evidence>
<sequence>MTLVIAGHSLLNMGFSRLDNKFCEGIFFVSDSSITQRGTTLVSGFKKVIEMPIRVAGVNFLEETFQGYHGYRYEGACAIAFAGSTLVAQHILNSIRNHLADLHPTFRDGTYQLAMVCEEHKFLYGDYPTDMFLERDISPSSLLSAQVIADVVEHSVQAILNQAKKHKNMKHMFSAYQADFILGICCPKTKKYHLYQYEILPSDPDGAVVSMKEIPEGQVAVIGMRKLHEQDANDAFAKAVAGGKTTAPVMFDFLANAIKAQNEIGVFDIGFPAFHYTLEQSRLSKPKRRES</sequence>
<protein>
    <submittedName>
        <fullName evidence="1">Uncharacterized protein</fullName>
    </submittedName>
</protein>
<dbReference type="EMBL" id="FNOX01000003">
    <property type="protein sequence ID" value="SDY28953.1"/>
    <property type="molecule type" value="Genomic_DNA"/>
</dbReference>
<gene>
    <name evidence="1" type="ORF">SAMN05216247_103306</name>
</gene>
<dbReference type="RefSeq" id="WP_069788620.1">
    <property type="nucleotide sequence ID" value="NZ_FNOX01000003.1"/>
</dbReference>
<dbReference type="AlphaFoldDB" id="A0A1H3IM90"/>
<proteinExistence type="predicted"/>
<dbReference type="Proteomes" id="UP000182902">
    <property type="component" value="Unassembled WGS sequence"/>
</dbReference>
<accession>A0A1H3IM90</accession>
<evidence type="ECO:0000313" key="2">
    <source>
        <dbReference type="Proteomes" id="UP000182902"/>
    </source>
</evidence>
<reference evidence="1 2" key="1">
    <citation type="submission" date="2016-10" db="EMBL/GenBank/DDBJ databases">
        <authorList>
            <person name="de Groot N.N."/>
        </authorList>
    </citation>
    <scope>NUCLEOTIDE SEQUENCE [LARGE SCALE GENOMIC DNA]</scope>
    <source>
        <strain evidence="1 2">ICMP 14252</strain>
    </source>
</reference>